<feature type="transmembrane region" description="Helical" evidence="7">
    <location>
        <begin position="268"/>
        <end position="283"/>
    </location>
</feature>
<comment type="similarity">
    <text evidence="2">Belongs to the TMEM161 family.</text>
</comment>
<keyword evidence="4 7" id="KW-1133">Transmembrane helix</keyword>
<dbReference type="AlphaFoldDB" id="A0A0N4UVU3"/>
<organism evidence="10">
    <name type="scientific">Enterobius vermicularis</name>
    <name type="common">Human pinworm</name>
    <dbReference type="NCBI Taxonomy" id="51028"/>
    <lineage>
        <taxon>Eukaryota</taxon>
        <taxon>Metazoa</taxon>
        <taxon>Ecdysozoa</taxon>
        <taxon>Nematoda</taxon>
        <taxon>Chromadorea</taxon>
        <taxon>Rhabditida</taxon>
        <taxon>Spirurina</taxon>
        <taxon>Oxyuridomorpha</taxon>
        <taxon>Oxyuroidea</taxon>
        <taxon>Oxyuridae</taxon>
        <taxon>Enterobius</taxon>
    </lineage>
</organism>
<dbReference type="InterPro" id="IPR019395">
    <property type="entry name" value="Transmembrane_161A/B"/>
</dbReference>
<evidence type="ECO:0000256" key="5">
    <source>
        <dbReference type="ARBA" id="ARBA00023136"/>
    </source>
</evidence>
<dbReference type="Pfam" id="PF10268">
    <property type="entry name" value="Tmemb_161AB"/>
    <property type="match status" value="1"/>
</dbReference>
<evidence type="ECO:0000313" key="10">
    <source>
        <dbReference type="WBParaSite" id="EVEC_0000157801-mRNA-1"/>
    </source>
</evidence>
<feature type="transmembrane region" description="Helical" evidence="7">
    <location>
        <begin position="324"/>
        <end position="346"/>
    </location>
</feature>
<dbReference type="PANTHER" id="PTHR13624:SF6">
    <property type="entry name" value="EMEI"/>
    <property type="match status" value="1"/>
</dbReference>
<feature type="transmembrane region" description="Helical" evidence="7">
    <location>
        <begin position="57"/>
        <end position="78"/>
    </location>
</feature>
<evidence type="ECO:0000256" key="6">
    <source>
        <dbReference type="ARBA" id="ARBA00023180"/>
    </source>
</evidence>
<dbReference type="WBParaSite" id="EVEC_0000157801-mRNA-1">
    <property type="protein sequence ID" value="EVEC_0000157801-mRNA-1"/>
    <property type="gene ID" value="EVEC_0000157801"/>
</dbReference>
<dbReference type="GO" id="GO:0016020">
    <property type="term" value="C:membrane"/>
    <property type="evidence" value="ECO:0007669"/>
    <property type="project" value="UniProtKB-SubCell"/>
</dbReference>
<feature type="transmembrane region" description="Helical" evidence="7">
    <location>
        <begin position="98"/>
        <end position="121"/>
    </location>
</feature>
<feature type="transmembrane region" description="Helical" evidence="7">
    <location>
        <begin position="228"/>
        <end position="248"/>
    </location>
</feature>
<feature type="transmembrane region" description="Helical" evidence="7">
    <location>
        <begin position="130"/>
        <end position="148"/>
    </location>
</feature>
<dbReference type="PANTHER" id="PTHR13624">
    <property type="entry name" value="RE42071P"/>
    <property type="match status" value="1"/>
</dbReference>
<evidence type="ECO:0000313" key="9">
    <source>
        <dbReference type="Proteomes" id="UP000274131"/>
    </source>
</evidence>
<reference evidence="8 9" key="2">
    <citation type="submission" date="2018-10" db="EMBL/GenBank/DDBJ databases">
        <authorList>
            <consortium name="Pathogen Informatics"/>
        </authorList>
    </citation>
    <scope>NUCLEOTIDE SEQUENCE [LARGE SCALE GENOMIC DNA]</scope>
</reference>
<feature type="transmembrane region" description="Helical" evidence="7">
    <location>
        <begin position="187"/>
        <end position="207"/>
    </location>
</feature>
<dbReference type="Proteomes" id="UP000274131">
    <property type="component" value="Unassembled WGS sequence"/>
</dbReference>
<evidence type="ECO:0000313" key="8">
    <source>
        <dbReference type="EMBL" id="VDD86143.1"/>
    </source>
</evidence>
<evidence type="ECO:0000256" key="1">
    <source>
        <dbReference type="ARBA" id="ARBA00004141"/>
    </source>
</evidence>
<evidence type="ECO:0000256" key="2">
    <source>
        <dbReference type="ARBA" id="ARBA00009706"/>
    </source>
</evidence>
<feature type="transmembrane region" description="Helical" evidence="7">
    <location>
        <begin position="386"/>
        <end position="408"/>
    </location>
</feature>
<gene>
    <name evidence="8" type="ORF">EVEC_LOCUS1286</name>
</gene>
<evidence type="ECO:0000256" key="7">
    <source>
        <dbReference type="SAM" id="Phobius"/>
    </source>
</evidence>
<accession>A0A0N4UVU3</accession>
<sequence length="415" mass="47515">MAPSSRDLKEMRLYLGSGKNRKRKADRNSDSNGFLVPKNAQISLTPSLVSENDTSLLPWYSVLCWVTDYFPFAIMIYFCSEVYRFFYPDSQAINVSIIWILLLTAFVLQALASMTSTLFFGDVVEGERNVIVSFAALFFFFSMIFLMFSESYFDIGFNKAYEAFIKTTSDFFVASDLPDIPVERSPVLLFITLSMLFAFLGAMLVFPNFRYARMYACAVKEAEPLSKFLYHIAFFSQYFSLFLFTHPVKNYILHGPYKMLTASHLNSLRIWSVITSMFLRVLVRRAHLQSHLNLAAGALNEIRSQSGNINSLDLQKMVFRYYTYLNVATLQYFLPPILPLTFALLLKTLGNYSWIGKELLYVEMRSESSSLASLTVLLGPSVQQGIWTLFLVISLLHNCLLSLIGFFYNTYIVEA</sequence>
<protein>
    <submittedName>
        <fullName evidence="10">Transmembrane protein</fullName>
    </submittedName>
</protein>
<keyword evidence="5 7" id="KW-0472">Membrane</keyword>
<keyword evidence="6" id="KW-0325">Glycoprotein</keyword>
<proteinExistence type="inferred from homology"/>
<dbReference type="EMBL" id="UXUI01007194">
    <property type="protein sequence ID" value="VDD86143.1"/>
    <property type="molecule type" value="Genomic_DNA"/>
</dbReference>
<keyword evidence="9" id="KW-1185">Reference proteome</keyword>
<reference evidence="10" key="1">
    <citation type="submission" date="2017-02" db="UniProtKB">
        <authorList>
            <consortium name="WormBaseParasite"/>
        </authorList>
    </citation>
    <scope>IDENTIFICATION</scope>
</reference>
<comment type="subcellular location">
    <subcellularLocation>
        <location evidence="1">Membrane</location>
        <topology evidence="1">Multi-pass membrane protein</topology>
    </subcellularLocation>
</comment>
<keyword evidence="3 7" id="KW-0812">Transmembrane</keyword>
<name>A0A0N4UVU3_ENTVE</name>
<evidence type="ECO:0000256" key="3">
    <source>
        <dbReference type="ARBA" id="ARBA00022692"/>
    </source>
</evidence>
<dbReference type="STRING" id="51028.A0A0N4UVU3"/>
<evidence type="ECO:0000256" key="4">
    <source>
        <dbReference type="ARBA" id="ARBA00022989"/>
    </source>
</evidence>
<dbReference type="OrthoDB" id="5857381at2759"/>